<gene>
    <name evidence="14" type="ORF">C426_1920</name>
</gene>
<dbReference type="InterPro" id="IPR044492">
    <property type="entry name" value="P_typ_ATPase_HD_dom"/>
</dbReference>
<keyword evidence="8" id="KW-0813">Transport</keyword>
<dbReference type="InterPro" id="IPR008250">
    <property type="entry name" value="ATPase_P-typ_transduc_dom_A_sf"/>
</dbReference>
<dbReference type="PROSITE" id="PS01229">
    <property type="entry name" value="COF_2"/>
    <property type="match status" value="1"/>
</dbReference>
<sequence length="617" mass="67480">MQKYFLKQKDKMTFINAGLLILALLSHFVLKNVEIEGVLLISAAIIGLIPIAIQAFQALRIHFISIDLLVTIAVVGAFFIKNYEEAAVVVFLFLFGAYLEKITLRKTGTALNKLVSMIPETVLLKTENGDFIEKDIKSVAEGDILLVKTGSKLPVDGTILNGQGYTNEANITGESLPQRKRKGAEVFAGTLLENGTLQVQADKVGEATTFGQIIELVEEAQDSKSQGEKIIDRFSKYYTPVILILSLFVWIFSHNLELAITILVLGCPGALVIGVPVSNVSGIGNAAKKGILLKGSEVTSQLSQADTVVFDKTGTLTLGNPEVSEQIIYGEVENSLDYLASVEEESDHPLAKAIVSSIKNYEKLKIEQTEVIKGGGIRAQIKGREVLVGNLRLMENNQVEMSVKIDKDTKALEQRGNSIVLLAIDKKVQLLLGIRDKVRPNARENLQKMRKLGMKELILLSGDNQDTVKLIADELEIKQAYGNMHPEDKATFIKNLQEQSKKVIFVGDGVNDSPSLALADVGVAMGNGTDVAIETSDLVLLNSDLVKLPYALGLSKATTRNMKENIIIAIAVVIFLLLSLIFSHWMNMMIGMLVHEGSILIVILNGMRLLNFSLKNK</sequence>
<dbReference type="InterPro" id="IPR051014">
    <property type="entry name" value="Cation_Transport_ATPase_IB"/>
</dbReference>
<dbReference type="GO" id="GO:0005524">
    <property type="term" value="F:ATP binding"/>
    <property type="evidence" value="ECO:0007669"/>
    <property type="project" value="UniProtKB-UniRule"/>
</dbReference>
<feature type="transmembrane region" description="Helical" evidence="12">
    <location>
        <begin position="234"/>
        <end position="252"/>
    </location>
</feature>
<dbReference type="PRINTS" id="PR00120">
    <property type="entry name" value="HATPASE"/>
</dbReference>
<keyword evidence="12" id="KW-0067">ATP-binding</keyword>
<dbReference type="PATRIC" id="fig|1231377.3.peg.1903"/>
<dbReference type="Gene3D" id="2.70.150.10">
    <property type="entry name" value="Calcium-transporting ATPase, cytoplasmic transduction domain A"/>
    <property type="match status" value="1"/>
</dbReference>
<keyword evidence="14" id="KW-0378">Hydrolase</keyword>
<dbReference type="InterPro" id="IPR036412">
    <property type="entry name" value="HAD-like_sf"/>
</dbReference>
<dbReference type="Proteomes" id="UP000006787">
    <property type="component" value="Unassembled WGS sequence"/>
</dbReference>
<dbReference type="NCBIfam" id="TIGR01525">
    <property type="entry name" value="ATPase-IB_hvy"/>
    <property type="match status" value="1"/>
</dbReference>
<dbReference type="Pfam" id="PF00122">
    <property type="entry name" value="E1-E2_ATPase"/>
    <property type="match status" value="1"/>
</dbReference>
<dbReference type="PANTHER" id="PTHR48085">
    <property type="entry name" value="CADMIUM/ZINC-TRANSPORTING ATPASE HMA2-RELATED"/>
    <property type="match status" value="1"/>
</dbReference>
<dbReference type="InterPro" id="IPR023299">
    <property type="entry name" value="ATPase_P-typ_cyto_dom_N"/>
</dbReference>
<dbReference type="InterPro" id="IPR027256">
    <property type="entry name" value="P-typ_ATPase_IB"/>
</dbReference>
<dbReference type="AlphaFoldDB" id="K2PT84"/>
<evidence type="ECO:0000256" key="7">
    <source>
        <dbReference type="ARBA" id="ARBA00022989"/>
    </source>
</evidence>
<dbReference type="FunFam" id="2.70.150.10:FF:000002">
    <property type="entry name" value="Copper-transporting ATPase 1, putative"/>
    <property type="match status" value="1"/>
</dbReference>
<dbReference type="SFLD" id="SFLDF00027">
    <property type="entry name" value="p-type_atpase"/>
    <property type="match status" value="1"/>
</dbReference>
<feature type="transmembrane region" description="Helical" evidence="12">
    <location>
        <begin position="592"/>
        <end position="610"/>
    </location>
</feature>
<dbReference type="Gene3D" id="3.40.50.1000">
    <property type="entry name" value="HAD superfamily/HAD-like"/>
    <property type="match status" value="1"/>
</dbReference>
<comment type="catalytic activity">
    <reaction evidence="11">
        <text>Cd(2+)(in) + ATP + H2O = Cd(2+)(out) + ADP + phosphate + H(+)</text>
        <dbReference type="Rhea" id="RHEA:12132"/>
        <dbReference type="ChEBI" id="CHEBI:15377"/>
        <dbReference type="ChEBI" id="CHEBI:15378"/>
        <dbReference type="ChEBI" id="CHEBI:30616"/>
        <dbReference type="ChEBI" id="CHEBI:43474"/>
        <dbReference type="ChEBI" id="CHEBI:48775"/>
        <dbReference type="ChEBI" id="CHEBI:456216"/>
        <dbReference type="EC" id="7.2.2.21"/>
    </reaction>
</comment>
<proteinExistence type="inferred from homology"/>
<evidence type="ECO:0000259" key="13">
    <source>
        <dbReference type="Pfam" id="PF00122"/>
    </source>
</evidence>
<dbReference type="InterPro" id="IPR001757">
    <property type="entry name" value="P_typ_ATPase"/>
</dbReference>
<keyword evidence="7 12" id="KW-1133">Transmembrane helix</keyword>
<reference evidence="14 15" key="1">
    <citation type="journal article" date="2012" name="J. Bacteriol.">
        <title>Genome Sequence of the Bacteriocin-Producing Strain Lactococcus garvieae DCC43.</title>
        <authorList>
            <person name="Gabrielsen C."/>
            <person name="Brede D.A."/>
            <person name="Hernandez P.E."/>
            <person name="Nes I.F."/>
            <person name="Diep D.B."/>
        </authorList>
    </citation>
    <scope>NUCLEOTIDE SEQUENCE [LARGE SCALE GENOMIC DNA]</scope>
    <source>
        <strain evidence="14 15">DCC43</strain>
    </source>
</reference>
<accession>K2PT84</accession>
<feature type="transmembrane region" description="Helical" evidence="12">
    <location>
        <begin position="63"/>
        <end position="80"/>
    </location>
</feature>
<comment type="subcellular location">
    <subcellularLocation>
        <location evidence="1">Cell membrane</location>
        <topology evidence="1">Multi-pass membrane protein</topology>
    </subcellularLocation>
</comment>
<dbReference type="GO" id="GO:0005886">
    <property type="term" value="C:plasma membrane"/>
    <property type="evidence" value="ECO:0007669"/>
    <property type="project" value="UniProtKB-SubCell"/>
</dbReference>
<dbReference type="eggNOG" id="COG2217">
    <property type="taxonomic scope" value="Bacteria"/>
</dbReference>
<protein>
    <recommendedName>
        <fullName evidence="10">Cd(2+)-exporting ATPase</fullName>
        <ecNumber evidence="10">7.2.2.21</ecNumber>
    </recommendedName>
</protein>
<dbReference type="CDD" id="cd02079">
    <property type="entry name" value="P-type_ATPase_HM"/>
    <property type="match status" value="1"/>
</dbReference>
<feature type="transmembrane region" description="Helical" evidence="12">
    <location>
        <begin position="566"/>
        <end position="586"/>
    </location>
</feature>
<dbReference type="SUPFAM" id="SSF56784">
    <property type="entry name" value="HAD-like"/>
    <property type="match status" value="1"/>
</dbReference>
<keyword evidence="6" id="KW-1278">Translocase</keyword>
<dbReference type="SUPFAM" id="SSF81665">
    <property type="entry name" value="Calcium ATPase, transmembrane domain M"/>
    <property type="match status" value="1"/>
</dbReference>
<dbReference type="EMBL" id="AMQS01000034">
    <property type="protein sequence ID" value="EKF50691.1"/>
    <property type="molecule type" value="Genomic_DNA"/>
</dbReference>
<dbReference type="GO" id="GO:0008551">
    <property type="term" value="F:P-type cadmium transporter activity"/>
    <property type="evidence" value="ECO:0007669"/>
    <property type="project" value="UniProtKB-EC"/>
</dbReference>
<dbReference type="EC" id="7.2.2.21" evidence="10"/>
<dbReference type="RefSeq" id="WP_003136529.1">
    <property type="nucleotide sequence ID" value="NZ_AMQS01000034.1"/>
</dbReference>
<comment type="caution">
    <text evidence="14">The sequence shown here is derived from an EMBL/GenBank/DDBJ whole genome shotgun (WGS) entry which is preliminary data.</text>
</comment>
<evidence type="ECO:0000256" key="10">
    <source>
        <dbReference type="ARBA" id="ARBA00039103"/>
    </source>
</evidence>
<dbReference type="PANTHER" id="PTHR48085:SF5">
    <property type="entry name" value="CADMIUM_ZINC-TRANSPORTING ATPASE HMA4-RELATED"/>
    <property type="match status" value="1"/>
</dbReference>
<feature type="transmembrane region" description="Helical" evidence="12">
    <location>
        <begin position="86"/>
        <end position="104"/>
    </location>
</feature>
<dbReference type="SUPFAM" id="SSF81653">
    <property type="entry name" value="Calcium ATPase, transduction domain A"/>
    <property type="match status" value="1"/>
</dbReference>
<evidence type="ECO:0000256" key="3">
    <source>
        <dbReference type="ARBA" id="ARBA00022539"/>
    </source>
</evidence>
<keyword evidence="9 12" id="KW-0472">Membrane</keyword>
<evidence type="ECO:0000256" key="1">
    <source>
        <dbReference type="ARBA" id="ARBA00004651"/>
    </source>
</evidence>
<keyword evidence="5 12" id="KW-0479">Metal-binding</keyword>
<evidence type="ECO:0000313" key="14">
    <source>
        <dbReference type="EMBL" id="EKF50691.1"/>
    </source>
</evidence>
<evidence type="ECO:0000256" key="2">
    <source>
        <dbReference type="ARBA" id="ARBA00006024"/>
    </source>
</evidence>
<dbReference type="NCBIfam" id="TIGR01494">
    <property type="entry name" value="ATPase_P-type"/>
    <property type="match status" value="1"/>
</dbReference>
<evidence type="ECO:0000256" key="5">
    <source>
        <dbReference type="ARBA" id="ARBA00022723"/>
    </source>
</evidence>
<keyword evidence="8" id="KW-0406">Ion transport</keyword>
<organism evidence="14 15">
    <name type="scientific">Lactococcus garvieae DCC43</name>
    <dbReference type="NCBI Taxonomy" id="1231377"/>
    <lineage>
        <taxon>Bacteria</taxon>
        <taxon>Bacillati</taxon>
        <taxon>Bacillota</taxon>
        <taxon>Bacilli</taxon>
        <taxon>Lactobacillales</taxon>
        <taxon>Streptococcaceae</taxon>
        <taxon>Lactococcus</taxon>
    </lineage>
</organism>
<feature type="transmembrane region" description="Helical" evidence="12">
    <location>
        <begin position="258"/>
        <end position="280"/>
    </location>
</feature>
<feature type="domain" description="P-type ATPase A" evidence="13">
    <location>
        <begin position="117"/>
        <end position="218"/>
    </location>
</feature>
<keyword evidence="4 12" id="KW-0812">Transmembrane</keyword>
<evidence type="ECO:0000256" key="11">
    <source>
        <dbReference type="ARBA" id="ARBA00049338"/>
    </source>
</evidence>
<dbReference type="SFLD" id="SFLDG00002">
    <property type="entry name" value="C1.7:_P-type_atpase_like"/>
    <property type="match status" value="1"/>
</dbReference>
<evidence type="ECO:0000256" key="9">
    <source>
        <dbReference type="ARBA" id="ARBA00023136"/>
    </source>
</evidence>
<feature type="transmembrane region" description="Helical" evidence="12">
    <location>
        <begin position="12"/>
        <end position="29"/>
    </location>
</feature>
<evidence type="ECO:0000256" key="8">
    <source>
        <dbReference type="ARBA" id="ARBA00023065"/>
    </source>
</evidence>
<keyword evidence="12" id="KW-0547">Nucleotide-binding</keyword>
<dbReference type="NCBIfam" id="TIGR01511">
    <property type="entry name" value="ATPase-IB1_Cu"/>
    <property type="match status" value="1"/>
</dbReference>
<name>K2PT84_9LACT</name>
<keyword evidence="3" id="KW-0104">Cadmium</keyword>
<dbReference type="InterPro" id="IPR059000">
    <property type="entry name" value="ATPase_P-type_domA"/>
</dbReference>
<keyword evidence="12" id="KW-1003">Cell membrane</keyword>
<dbReference type="PROSITE" id="PS00154">
    <property type="entry name" value="ATPASE_E1_E2"/>
    <property type="match status" value="1"/>
</dbReference>
<dbReference type="InterPro" id="IPR023298">
    <property type="entry name" value="ATPase_P-typ_TM_dom_sf"/>
</dbReference>
<comment type="similarity">
    <text evidence="2 12">Belongs to the cation transport ATPase (P-type) (TC 3.A.3) family. Type IB subfamily.</text>
</comment>
<dbReference type="PRINTS" id="PR00119">
    <property type="entry name" value="CATATPASE"/>
</dbReference>
<dbReference type="Pfam" id="PF00702">
    <property type="entry name" value="Hydrolase"/>
    <property type="match status" value="1"/>
</dbReference>
<dbReference type="SFLD" id="SFLDS00003">
    <property type="entry name" value="Haloacid_Dehalogenase"/>
    <property type="match status" value="1"/>
</dbReference>
<feature type="transmembrane region" description="Helical" evidence="12">
    <location>
        <begin position="35"/>
        <end position="56"/>
    </location>
</feature>
<dbReference type="Gene3D" id="3.40.1110.10">
    <property type="entry name" value="Calcium-transporting ATPase, cytoplasmic domain N"/>
    <property type="match status" value="1"/>
</dbReference>
<evidence type="ECO:0000256" key="4">
    <source>
        <dbReference type="ARBA" id="ARBA00022692"/>
    </source>
</evidence>
<evidence type="ECO:0000256" key="12">
    <source>
        <dbReference type="RuleBase" id="RU362081"/>
    </source>
</evidence>
<evidence type="ECO:0000313" key="15">
    <source>
        <dbReference type="Proteomes" id="UP000006787"/>
    </source>
</evidence>
<evidence type="ECO:0000256" key="6">
    <source>
        <dbReference type="ARBA" id="ARBA00022967"/>
    </source>
</evidence>
<dbReference type="InterPro" id="IPR023214">
    <property type="entry name" value="HAD_sf"/>
</dbReference>
<dbReference type="InterPro" id="IPR018303">
    <property type="entry name" value="ATPase_P-typ_P_site"/>
</dbReference>
<dbReference type="GO" id="GO:0046872">
    <property type="term" value="F:metal ion binding"/>
    <property type="evidence" value="ECO:0007669"/>
    <property type="project" value="UniProtKB-KW"/>
</dbReference>
<dbReference type="GO" id="GO:0016887">
    <property type="term" value="F:ATP hydrolysis activity"/>
    <property type="evidence" value="ECO:0007669"/>
    <property type="project" value="InterPro"/>
</dbReference>